<keyword evidence="2" id="KW-1185">Reference proteome</keyword>
<sequence length="68" mass="7732">MSIIRQGSLFTLEELFDMEPTYRFDAIFSTISINTILVAVSKKTSYGALNYAAMIFVSCKSNRVYSNY</sequence>
<comment type="caution">
    <text evidence="1">The sequence shown here is derived from an EMBL/GenBank/DDBJ whole genome shotgun (WGS) entry which is preliminary data.</text>
</comment>
<evidence type="ECO:0000313" key="2">
    <source>
        <dbReference type="Proteomes" id="UP000070352"/>
    </source>
</evidence>
<protein>
    <submittedName>
        <fullName evidence="1">Uncharacterized protein</fullName>
    </submittedName>
</protein>
<dbReference type="AlphaFoldDB" id="A0A135L3C2"/>
<dbReference type="OrthoDB" id="5751230at2"/>
<name>A0A135L3C2_9BACI</name>
<reference evidence="1 2" key="1">
    <citation type="submission" date="2016-02" db="EMBL/GenBank/DDBJ databases">
        <title>Draft Genome for Tepidibacillus decaturensis nov. sp. Strain Z9, an Anaerobic, Moderately Thermophilic and Heterotrophic Bacterium from Deep Subsurface of the Illinois Basin, USA.</title>
        <authorList>
            <person name="Dong Y."/>
            <person name="Chang J.Y."/>
            <person name="Sanford R."/>
            <person name="Fouke B.W."/>
        </authorList>
    </citation>
    <scope>NUCLEOTIDE SEQUENCE [LARGE SCALE GENOMIC DNA]</scope>
    <source>
        <strain evidence="1 2">Z9</strain>
    </source>
</reference>
<evidence type="ECO:0000313" key="1">
    <source>
        <dbReference type="EMBL" id="KXG43492.1"/>
    </source>
</evidence>
<gene>
    <name evidence="1" type="ORF">U473_05280</name>
</gene>
<proteinExistence type="predicted"/>
<accession>A0A135L3C2</accession>
<dbReference type="STRING" id="1413211.U473_05280"/>
<organism evidence="1 2">
    <name type="scientific">Tepidibacillus decaturensis</name>
    <dbReference type="NCBI Taxonomy" id="1413211"/>
    <lineage>
        <taxon>Bacteria</taxon>
        <taxon>Bacillati</taxon>
        <taxon>Bacillota</taxon>
        <taxon>Bacilli</taxon>
        <taxon>Bacillales</taxon>
        <taxon>Bacillaceae</taxon>
        <taxon>Tepidibacillus</taxon>
    </lineage>
</organism>
<dbReference type="EMBL" id="LSKU01000001">
    <property type="protein sequence ID" value="KXG43492.1"/>
    <property type="molecule type" value="Genomic_DNA"/>
</dbReference>
<dbReference type="Proteomes" id="UP000070352">
    <property type="component" value="Unassembled WGS sequence"/>
</dbReference>